<feature type="transmembrane region" description="Helical" evidence="15">
    <location>
        <begin position="89"/>
        <end position="111"/>
    </location>
</feature>
<keyword evidence="5 15" id="KW-0378">Hydrolase</keyword>
<evidence type="ECO:0000313" key="20">
    <source>
        <dbReference type="Proteomes" id="UP000319663"/>
    </source>
</evidence>
<feature type="binding site" evidence="14">
    <location>
        <position position="376"/>
    </location>
    <ligand>
        <name>Zn(2+)</name>
        <dbReference type="ChEBI" id="CHEBI:29105"/>
        <note>catalytic</note>
    </ligand>
</feature>
<evidence type="ECO:0000256" key="8">
    <source>
        <dbReference type="ARBA" id="ARBA00022989"/>
    </source>
</evidence>
<dbReference type="AlphaFoldDB" id="A0A507QYK2"/>
<feature type="region of interest" description="Disordered" evidence="16">
    <location>
        <begin position="436"/>
        <end position="456"/>
    </location>
</feature>
<evidence type="ECO:0000256" key="13">
    <source>
        <dbReference type="PIRSR" id="PIRSR627057-1"/>
    </source>
</evidence>
<dbReference type="EC" id="3.4.24.84" evidence="15"/>
<dbReference type="InterPro" id="IPR032456">
    <property type="entry name" value="Peptidase_M48_N"/>
</dbReference>
<keyword evidence="3 15" id="KW-0812">Transmembrane</keyword>
<comment type="similarity">
    <text evidence="12 15">Belongs to the peptidase M48A family.</text>
</comment>
<feature type="transmembrane region" description="Helical" evidence="15">
    <location>
        <begin position="123"/>
        <end position="148"/>
    </location>
</feature>
<evidence type="ECO:0000313" key="19">
    <source>
        <dbReference type="EMBL" id="TQB72834.1"/>
    </source>
</evidence>
<dbReference type="Pfam" id="PF01435">
    <property type="entry name" value="Peptidase_M48"/>
    <property type="match status" value="1"/>
</dbReference>
<evidence type="ECO:0000256" key="3">
    <source>
        <dbReference type="ARBA" id="ARBA00022692"/>
    </source>
</evidence>
<keyword evidence="20" id="KW-1185">Reference proteome</keyword>
<dbReference type="FunFam" id="3.30.2010.10:FF:000002">
    <property type="entry name" value="CAAX prenyl protease"/>
    <property type="match status" value="1"/>
</dbReference>
<proteinExistence type="inferred from homology"/>
<feature type="domain" description="Peptidase M48" evidence="17">
    <location>
        <begin position="230"/>
        <end position="430"/>
    </location>
</feature>
<evidence type="ECO:0000256" key="1">
    <source>
        <dbReference type="ARBA" id="ARBA00004477"/>
    </source>
</evidence>
<feature type="transmembrane region" description="Helical" evidence="15">
    <location>
        <begin position="195"/>
        <end position="222"/>
    </location>
</feature>
<dbReference type="PANTHER" id="PTHR10120">
    <property type="entry name" value="CAAX PRENYL PROTEASE 1"/>
    <property type="match status" value="1"/>
</dbReference>
<evidence type="ECO:0000256" key="10">
    <source>
        <dbReference type="ARBA" id="ARBA00023136"/>
    </source>
</evidence>
<keyword evidence="7 14" id="KW-0862">Zinc</keyword>
<evidence type="ECO:0000256" key="16">
    <source>
        <dbReference type="SAM" id="MobiDB-lite"/>
    </source>
</evidence>
<protein>
    <recommendedName>
        <fullName evidence="15">CAAX prenyl protease</fullName>
        <ecNumber evidence="15">3.4.24.84</ecNumber>
    </recommendedName>
</protein>
<comment type="function">
    <text evidence="15">Proteolytically removes the C-terminal three residues of farnesylated proteins.</text>
</comment>
<evidence type="ECO:0000256" key="14">
    <source>
        <dbReference type="PIRSR" id="PIRSR627057-2"/>
    </source>
</evidence>
<feature type="domain" description="CAAX prenyl protease 1 N-terminal" evidence="18">
    <location>
        <begin position="40"/>
        <end position="224"/>
    </location>
</feature>
<evidence type="ECO:0000256" key="4">
    <source>
        <dbReference type="ARBA" id="ARBA00022723"/>
    </source>
</evidence>
<dbReference type="CDD" id="cd07343">
    <property type="entry name" value="M48A_Zmpste24p_like"/>
    <property type="match status" value="1"/>
</dbReference>
<evidence type="ECO:0000256" key="11">
    <source>
        <dbReference type="ARBA" id="ARBA00044456"/>
    </source>
</evidence>
<sequence>MYILEQLARFLDRPLFPWKNIIVGFSLGQYILEGLLSLRQYKILQRTKPPKVLEGEVSQEVFDKSQAYARAKAKFGFITGLYGQIQNIAFVYGNVLPKIWGFSGLFLARYLPSRFQGEISQTLVFFFIFNIISTVLSLPISYYGTFVLEQKFGFNKQTPKLWISDMLKGQALGVVLGGPIISAMLKIIQKTGNEFFYYLWLFSVFVQIFAITIYPSVILPLFNKLSPLPPGELKTGVENLAKKLNFPLSELYVIDGSKRSSHSNAYFYGLPWKKHIVIYDTLIEQSEPEEVVAVLSHELGHWSLGHTTKLLGITQFHMFYIFALFSVFVNNESLYESFGFHNQQPIMIGFLLFSDALVPMDAVLKLFMNILSRKFEFQADAFALKLGYSDKLAQSLLKLQIENLSAMDADWMYASYHYSHPILTERLSAIGWKGGKVTDSRKEDSDKPAKAADREL</sequence>
<comment type="caution">
    <text evidence="19">The sequence shown here is derived from an EMBL/GenBank/DDBJ whole genome shotgun (WGS) entry which is preliminary data.</text>
</comment>
<evidence type="ECO:0000256" key="6">
    <source>
        <dbReference type="ARBA" id="ARBA00022824"/>
    </source>
</evidence>
<comment type="catalytic activity">
    <reaction evidence="11 15">
        <text>Hydrolyzes the peptide bond -P2-(S-farnesyl or geranylgeranyl)C-P1'-P2'-P3'-COOH where P1' and P2' are amino acids with aliphatic side chains and P3' is any C-terminal residue.</text>
        <dbReference type="EC" id="3.4.24.84"/>
    </reaction>
</comment>
<evidence type="ECO:0000256" key="9">
    <source>
        <dbReference type="ARBA" id="ARBA00023049"/>
    </source>
</evidence>
<evidence type="ECO:0000256" key="5">
    <source>
        <dbReference type="ARBA" id="ARBA00022801"/>
    </source>
</evidence>
<organism evidence="19 20">
    <name type="scientific">Monascus purpureus</name>
    <name type="common">Red mold</name>
    <name type="synonym">Monascus anka</name>
    <dbReference type="NCBI Taxonomy" id="5098"/>
    <lineage>
        <taxon>Eukaryota</taxon>
        <taxon>Fungi</taxon>
        <taxon>Dikarya</taxon>
        <taxon>Ascomycota</taxon>
        <taxon>Pezizomycotina</taxon>
        <taxon>Eurotiomycetes</taxon>
        <taxon>Eurotiomycetidae</taxon>
        <taxon>Eurotiales</taxon>
        <taxon>Aspergillaceae</taxon>
        <taxon>Monascus</taxon>
    </lineage>
</organism>
<feature type="binding site" evidence="14">
    <location>
        <position position="301"/>
    </location>
    <ligand>
        <name>Zn(2+)</name>
        <dbReference type="ChEBI" id="CHEBI:29105"/>
        <note>catalytic</note>
    </ligand>
</feature>
<keyword evidence="2 15" id="KW-0645">Protease</keyword>
<feature type="active site" evidence="13">
    <location>
        <position position="298"/>
    </location>
</feature>
<evidence type="ECO:0000256" key="7">
    <source>
        <dbReference type="ARBA" id="ARBA00022833"/>
    </source>
</evidence>
<dbReference type="Pfam" id="PF16491">
    <property type="entry name" value="Peptidase_M48_N"/>
    <property type="match status" value="1"/>
</dbReference>
<evidence type="ECO:0000256" key="12">
    <source>
        <dbReference type="ARBA" id="ARBA00060927"/>
    </source>
</evidence>
<evidence type="ECO:0000256" key="15">
    <source>
        <dbReference type="RuleBase" id="RU366005"/>
    </source>
</evidence>
<keyword evidence="6 15" id="KW-0256">Endoplasmic reticulum</keyword>
<dbReference type="GO" id="GO:0005789">
    <property type="term" value="C:endoplasmic reticulum membrane"/>
    <property type="evidence" value="ECO:0007669"/>
    <property type="project" value="UniProtKB-SubCell"/>
</dbReference>
<feature type="transmembrane region" description="Helical" evidence="15">
    <location>
        <begin position="169"/>
        <end position="189"/>
    </location>
</feature>
<keyword evidence="10 15" id="KW-0472">Membrane</keyword>
<keyword evidence="9 15" id="KW-0482">Metalloprotease</keyword>
<dbReference type="Gene3D" id="3.30.2010.10">
    <property type="entry name" value="Metalloproteases ('zincins'), catalytic domain"/>
    <property type="match status" value="1"/>
</dbReference>
<comment type="caution">
    <text evidence="15">Lacks conserved residue(s) required for the propagation of feature annotation.</text>
</comment>
<keyword evidence="4 14" id="KW-0479">Metal-binding</keyword>
<dbReference type="InterPro" id="IPR027057">
    <property type="entry name" value="CAXX_Prtase_1"/>
</dbReference>
<evidence type="ECO:0000259" key="17">
    <source>
        <dbReference type="Pfam" id="PF01435"/>
    </source>
</evidence>
<feature type="binding site" evidence="14">
    <location>
        <position position="297"/>
    </location>
    <ligand>
        <name>Zn(2+)</name>
        <dbReference type="ChEBI" id="CHEBI:29105"/>
        <note>catalytic</note>
    </ligand>
</feature>
<feature type="active site" description="Proton donor" evidence="13">
    <location>
        <position position="380"/>
    </location>
</feature>
<keyword evidence="8 15" id="KW-1133">Transmembrane helix</keyword>
<dbReference type="STRING" id="5098.A0A507QYK2"/>
<dbReference type="Proteomes" id="UP000319663">
    <property type="component" value="Unassembled WGS sequence"/>
</dbReference>
<accession>A0A507QYK2</accession>
<gene>
    <name evidence="19" type="ORF">MPDQ_006396</name>
</gene>
<evidence type="ECO:0000256" key="2">
    <source>
        <dbReference type="ARBA" id="ARBA00022670"/>
    </source>
</evidence>
<evidence type="ECO:0000259" key="18">
    <source>
        <dbReference type="Pfam" id="PF16491"/>
    </source>
</evidence>
<dbReference type="GO" id="GO:0071586">
    <property type="term" value="P:CAAX-box protein processing"/>
    <property type="evidence" value="ECO:0007669"/>
    <property type="project" value="UniProtKB-UniRule"/>
</dbReference>
<reference evidence="19 20" key="1">
    <citation type="submission" date="2019-06" db="EMBL/GenBank/DDBJ databases">
        <title>Wine fermentation using esterase from Monascus purpureus.</title>
        <authorList>
            <person name="Geng C."/>
            <person name="Zhang Y."/>
        </authorList>
    </citation>
    <scope>NUCLEOTIDE SEQUENCE [LARGE SCALE GENOMIC DNA]</scope>
    <source>
        <strain evidence="19">HQ1</strain>
    </source>
</reference>
<dbReference type="EMBL" id="VIFY01000055">
    <property type="protein sequence ID" value="TQB72834.1"/>
    <property type="molecule type" value="Genomic_DNA"/>
</dbReference>
<comment type="subcellular location">
    <subcellularLocation>
        <location evidence="1 15">Endoplasmic reticulum membrane</location>
        <topology evidence="1 15">Multi-pass membrane protein</topology>
    </subcellularLocation>
</comment>
<dbReference type="InterPro" id="IPR001915">
    <property type="entry name" value="Peptidase_M48"/>
</dbReference>
<dbReference type="OrthoDB" id="360839at2759"/>
<comment type="cofactor">
    <cofactor evidence="14 15">
        <name>Zn(2+)</name>
        <dbReference type="ChEBI" id="CHEBI:29105"/>
    </cofactor>
    <text evidence="14 15">Binds 1 zinc ion per subunit.</text>
</comment>
<dbReference type="GO" id="GO:0004222">
    <property type="term" value="F:metalloendopeptidase activity"/>
    <property type="evidence" value="ECO:0007669"/>
    <property type="project" value="UniProtKB-UniRule"/>
</dbReference>
<dbReference type="GO" id="GO:0046872">
    <property type="term" value="F:metal ion binding"/>
    <property type="evidence" value="ECO:0007669"/>
    <property type="project" value="UniProtKB-UniRule"/>
</dbReference>
<name>A0A507QYK2_MONPU</name>